<evidence type="ECO:0000256" key="6">
    <source>
        <dbReference type="ARBA" id="ARBA00022842"/>
    </source>
</evidence>
<evidence type="ECO:0000256" key="13">
    <source>
        <dbReference type="SAM" id="Phobius"/>
    </source>
</evidence>
<dbReference type="GO" id="GO:0015087">
    <property type="term" value="F:cobalt ion transmembrane transporter activity"/>
    <property type="evidence" value="ECO:0007669"/>
    <property type="project" value="TreeGrafter"/>
</dbReference>
<evidence type="ECO:0000313" key="14">
    <source>
        <dbReference type="EMBL" id="ABF44453.1"/>
    </source>
</evidence>
<comment type="subcellular location">
    <subcellularLocation>
        <location evidence="1">Cell membrane</location>
        <topology evidence="1">Multi-pass membrane protein</topology>
    </subcellularLocation>
</comment>
<evidence type="ECO:0000256" key="4">
    <source>
        <dbReference type="ARBA" id="ARBA00022475"/>
    </source>
</evidence>
<dbReference type="InterPro" id="IPR045861">
    <property type="entry name" value="CorA_cytoplasmic_dom"/>
</dbReference>
<comment type="function">
    <text evidence="11">Mediates influx of magnesium ions. Alternates between open and closed states. Activated by low cytoplasmic Mg(2+) levels. Inactive when cytoplasmic Mg(2+) levels are high.</text>
</comment>
<comment type="similarity">
    <text evidence="2">Belongs to the CorA metal ion transporter (MIT) (TC 1.A.35) family.</text>
</comment>
<dbReference type="FunFam" id="1.20.58.340:FF:000004">
    <property type="entry name" value="Magnesium transport protein CorA"/>
    <property type="match status" value="1"/>
</dbReference>
<feature type="transmembrane region" description="Helical" evidence="13">
    <location>
        <begin position="287"/>
        <end position="307"/>
    </location>
</feature>
<keyword evidence="9 13" id="KW-0472">Membrane</keyword>
<dbReference type="SUPFAM" id="SSF143865">
    <property type="entry name" value="CorA soluble domain-like"/>
    <property type="match status" value="1"/>
</dbReference>
<evidence type="ECO:0000256" key="10">
    <source>
        <dbReference type="ARBA" id="ARBA00034269"/>
    </source>
</evidence>
<keyword evidence="4" id="KW-1003">Cell membrane</keyword>
<sequence>MGRGRRSRRPTTVSPPALFSHSTGPPSTPRLTLHEPRTIFPMIRAQTLTGTPLDWAGQTQGVWVDVQAVTPEDLERLRVAFSLNRLALEDALEQGHWSRAEAYPEHAFITIRSFAHPEEADEFTERLSIFLYSDAVLTISRAGTLALGAVWKLVGRESVNTAPEIVYELLDHTADTFFTLADTLETRVDALEERVFTDGRTNPVGDVFALKHLLAQARRLSSDAREAVALLARHAEGSAADLVRYRDVQDSFTRVASRLDGLRDFLTSLLDLHLNLQSQRMNEVMRTLTAVSVVFLPLTFLAGVWGMNFEHMPELHTRYGYAFAWLSFLVIGVWLAYSFKRRGWW</sequence>
<dbReference type="InterPro" id="IPR002523">
    <property type="entry name" value="MgTranspt_CorA/ZnTranspt_ZntB"/>
</dbReference>
<dbReference type="HOGENOM" id="CLU_007127_0_0_0"/>
<evidence type="ECO:0000313" key="15">
    <source>
        <dbReference type="Proteomes" id="UP000002431"/>
    </source>
</evidence>
<name>Q1J231_DEIGD</name>
<dbReference type="EMBL" id="CP000359">
    <property type="protein sequence ID" value="ABF44453.1"/>
    <property type="molecule type" value="Genomic_DNA"/>
</dbReference>
<dbReference type="Pfam" id="PF01544">
    <property type="entry name" value="CorA"/>
    <property type="match status" value="1"/>
</dbReference>
<keyword evidence="7 13" id="KW-1133">Transmembrane helix</keyword>
<evidence type="ECO:0000256" key="1">
    <source>
        <dbReference type="ARBA" id="ARBA00004651"/>
    </source>
</evidence>
<dbReference type="GO" id="GO:0015095">
    <property type="term" value="F:magnesium ion transmembrane transporter activity"/>
    <property type="evidence" value="ECO:0007669"/>
    <property type="project" value="TreeGrafter"/>
</dbReference>
<evidence type="ECO:0000256" key="9">
    <source>
        <dbReference type="ARBA" id="ARBA00023136"/>
    </source>
</evidence>
<dbReference type="KEGG" id="dge:Dgeo_0150"/>
<keyword evidence="15" id="KW-1185">Reference proteome</keyword>
<keyword evidence="5 13" id="KW-0812">Transmembrane</keyword>
<dbReference type="GO" id="GO:0000287">
    <property type="term" value="F:magnesium ion binding"/>
    <property type="evidence" value="ECO:0007669"/>
    <property type="project" value="TreeGrafter"/>
</dbReference>
<dbReference type="Proteomes" id="UP000002431">
    <property type="component" value="Chromosome"/>
</dbReference>
<protein>
    <submittedName>
        <fullName evidence="14">Mg2+ transporter protein, CorA-like protein</fullName>
    </submittedName>
</protein>
<evidence type="ECO:0000256" key="2">
    <source>
        <dbReference type="ARBA" id="ARBA00009765"/>
    </source>
</evidence>
<dbReference type="InterPro" id="IPR045863">
    <property type="entry name" value="CorA_TM1_TM2"/>
</dbReference>
<dbReference type="PANTHER" id="PTHR46494">
    <property type="entry name" value="CORA FAMILY METAL ION TRANSPORTER (EUROFUNG)"/>
    <property type="match status" value="1"/>
</dbReference>
<reference evidence="14" key="1">
    <citation type="submission" date="2006-04" db="EMBL/GenBank/DDBJ databases">
        <title>Complete sequence of chromosome of Deinococcus geothermalis DSM 11300.</title>
        <authorList>
            <consortium name="US DOE Joint Genome Institute"/>
            <person name="Copeland A."/>
            <person name="Lucas S."/>
            <person name="Lapidus A."/>
            <person name="Barry K."/>
            <person name="Detter J.C."/>
            <person name="Glavina del Rio T."/>
            <person name="Hammon N."/>
            <person name="Israni S."/>
            <person name="Dalin E."/>
            <person name="Tice H."/>
            <person name="Pitluck S."/>
            <person name="Brettin T."/>
            <person name="Bruce D."/>
            <person name="Han C."/>
            <person name="Tapia R."/>
            <person name="Saunders E."/>
            <person name="Gilna P."/>
            <person name="Schmutz J."/>
            <person name="Larimer F."/>
            <person name="Land M."/>
            <person name="Hauser L."/>
            <person name="Kyrpides N."/>
            <person name="Kim E."/>
            <person name="Daly M.J."/>
            <person name="Fredrickson J.K."/>
            <person name="Makarova K.S."/>
            <person name="Gaidamakova E.K."/>
            <person name="Zhai M."/>
            <person name="Richardson P."/>
        </authorList>
    </citation>
    <scope>NUCLEOTIDE SEQUENCE</scope>
    <source>
        <strain evidence="14">DSM 11300</strain>
    </source>
</reference>
<feature type="transmembrane region" description="Helical" evidence="13">
    <location>
        <begin position="319"/>
        <end position="339"/>
    </location>
</feature>
<keyword evidence="6" id="KW-0460">Magnesium</keyword>
<proteinExistence type="inferred from homology"/>
<organism evidence="14 15">
    <name type="scientific">Deinococcus geothermalis (strain DSM 11300 / CIP 105573 / AG-3a)</name>
    <dbReference type="NCBI Taxonomy" id="319795"/>
    <lineage>
        <taxon>Bacteria</taxon>
        <taxon>Thermotogati</taxon>
        <taxon>Deinococcota</taxon>
        <taxon>Deinococci</taxon>
        <taxon>Deinococcales</taxon>
        <taxon>Deinococcaceae</taxon>
        <taxon>Deinococcus</taxon>
    </lineage>
</organism>
<dbReference type="CDD" id="cd12822">
    <property type="entry name" value="TmCorA-like"/>
    <property type="match status" value="1"/>
</dbReference>
<evidence type="ECO:0000256" key="3">
    <source>
        <dbReference type="ARBA" id="ARBA00022448"/>
    </source>
</evidence>
<evidence type="ECO:0000256" key="12">
    <source>
        <dbReference type="SAM" id="MobiDB-lite"/>
    </source>
</evidence>
<comment type="catalytic activity">
    <reaction evidence="10">
        <text>Mg(2+)(in) = Mg(2+)(out)</text>
        <dbReference type="Rhea" id="RHEA:29827"/>
        <dbReference type="ChEBI" id="CHEBI:18420"/>
    </reaction>
</comment>
<dbReference type="eggNOG" id="COG0598">
    <property type="taxonomic scope" value="Bacteria"/>
</dbReference>
<dbReference type="STRING" id="319795.Dgeo_0150"/>
<evidence type="ECO:0000256" key="8">
    <source>
        <dbReference type="ARBA" id="ARBA00023065"/>
    </source>
</evidence>
<dbReference type="AlphaFoldDB" id="Q1J231"/>
<dbReference type="PANTHER" id="PTHR46494:SF1">
    <property type="entry name" value="CORA FAMILY METAL ION TRANSPORTER (EUROFUNG)"/>
    <property type="match status" value="1"/>
</dbReference>
<dbReference type="Gene3D" id="1.20.58.340">
    <property type="entry name" value="Magnesium transport protein CorA, transmembrane region"/>
    <property type="match status" value="2"/>
</dbReference>
<evidence type="ECO:0000256" key="11">
    <source>
        <dbReference type="ARBA" id="ARBA00045497"/>
    </source>
</evidence>
<gene>
    <name evidence="14" type="ordered locus">Dgeo_0150</name>
</gene>
<evidence type="ECO:0000256" key="7">
    <source>
        <dbReference type="ARBA" id="ARBA00022989"/>
    </source>
</evidence>
<keyword evidence="8" id="KW-0406">Ion transport</keyword>
<evidence type="ECO:0000256" key="5">
    <source>
        <dbReference type="ARBA" id="ARBA00022692"/>
    </source>
</evidence>
<dbReference type="SUPFAM" id="SSF144083">
    <property type="entry name" value="Magnesium transport protein CorA, transmembrane region"/>
    <property type="match status" value="1"/>
</dbReference>
<dbReference type="GO" id="GO:0050897">
    <property type="term" value="F:cobalt ion binding"/>
    <property type="evidence" value="ECO:0007669"/>
    <property type="project" value="TreeGrafter"/>
</dbReference>
<keyword evidence="3" id="KW-0813">Transport</keyword>
<dbReference type="GO" id="GO:0005886">
    <property type="term" value="C:plasma membrane"/>
    <property type="evidence" value="ECO:0007669"/>
    <property type="project" value="UniProtKB-SubCell"/>
</dbReference>
<feature type="region of interest" description="Disordered" evidence="12">
    <location>
        <begin position="1"/>
        <end position="32"/>
    </location>
</feature>
<dbReference type="Gene3D" id="3.30.460.20">
    <property type="entry name" value="CorA soluble domain-like"/>
    <property type="match status" value="1"/>
</dbReference>
<accession>Q1J231</accession>